<evidence type="ECO:0000313" key="2">
    <source>
        <dbReference type="Proteomes" id="UP001470230"/>
    </source>
</evidence>
<dbReference type="Proteomes" id="UP001470230">
    <property type="component" value="Unassembled WGS sequence"/>
</dbReference>
<dbReference type="EMBL" id="JAPFFF010000004">
    <property type="protein sequence ID" value="KAK8892416.1"/>
    <property type="molecule type" value="Genomic_DNA"/>
</dbReference>
<proteinExistence type="predicted"/>
<sequence length="305" mass="36459">MSVRIQDTEHNNQIKDDMQRIIPIYINKLKRIYCTIIKFLDNQYEINNVNDEPFHILKCYADNIECDENREEITQILHMINNIASNHHRGSNFIKKIKKIIQCFKSVIMSSLSNYEIFSIFKENKLILKYLIDSEIINVSEEICKEIIYKIELNGTKYCHFFYPEIKKFIDDDKIKEIEKELLSENPNIFDNFESKLLEGENDSYICSLIRQDSIEEFVSYVNRLNMPLTSEIKHSIFETNSFLIENESTSLIEYSAFFGSIQIFNYLRMMNVELKPSIWLYAIHSQNTELFHLLESRLLRHYFF</sequence>
<keyword evidence="2" id="KW-1185">Reference proteome</keyword>
<accession>A0ABR2KNT4</accession>
<name>A0ABR2KNT4_9EUKA</name>
<evidence type="ECO:0008006" key="3">
    <source>
        <dbReference type="Google" id="ProtNLM"/>
    </source>
</evidence>
<gene>
    <name evidence="1" type="ORF">M9Y10_029643</name>
</gene>
<comment type="caution">
    <text evidence="1">The sequence shown here is derived from an EMBL/GenBank/DDBJ whole genome shotgun (WGS) entry which is preliminary data.</text>
</comment>
<protein>
    <recommendedName>
        <fullName evidence="3">DUF3447 domain-containing protein</fullName>
    </recommendedName>
</protein>
<evidence type="ECO:0000313" key="1">
    <source>
        <dbReference type="EMBL" id="KAK8892416.1"/>
    </source>
</evidence>
<reference evidence="1 2" key="1">
    <citation type="submission" date="2024-04" db="EMBL/GenBank/DDBJ databases">
        <title>Tritrichomonas musculus Genome.</title>
        <authorList>
            <person name="Alves-Ferreira E."/>
            <person name="Grigg M."/>
            <person name="Lorenzi H."/>
            <person name="Galac M."/>
        </authorList>
    </citation>
    <scope>NUCLEOTIDE SEQUENCE [LARGE SCALE GENOMIC DNA]</scope>
    <source>
        <strain evidence="1 2">EAF2021</strain>
    </source>
</reference>
<organism evidence="1 2">
    <name type="scientific">Tritrichomonas musculus</name>
    <dbReference type="NCBI Taxonomy" id="1915356"/>
    <lineage>
        <taxon>Eukaryota</taxon>
        <taxon>Metamonada</taxon>
        <taxon>Parabasalia</taxon>
        <taxon>Tritrichomonadida</taxon>
        <taxon>Tritrichomonadidae</taxon>
        <taxon>Tritrichomonas</taxon>
    </lineage>
</organism>